<protein>
    <recommendedName>
        <fullName evidence="2">histidine kinase</fullName>
        <ecNumber evidence="2">2.7.13.3</ecNumber>
    </recommendedName>
</protein>
<feature type="domain" description="Histidine kinase" evidence="7">
    <location>
        <begin position="246"/>
        <end position="450"/>
    </location>
</feature>
<evidence type="ECO:0000259" key="7">
    <source>
        <dbReference type="PROSITE" id="PS50109"/>
    </source>
</evidence>
<name>B8GE00_METPE</name>
<gene>
    <name evidence="8" type="ordered locus">Mpal_2205</name>
</gene>
<dbReference type="PANTHER" id="PTHR43711">
    <property type="entry name" value="TWO-COMPONENT HISTIDINE KINASE"/>
    <property type="match status" value="1"/>
</dbReference>
<dbReference type="GO" id="GO:0000160">
    <property type="term" value="P:phosphorelay signal transduction system"/>
    <property type="evidence" value="ECO:0007669"/>
    <property type="project" value="UniProtKB-KW"/>
</dbReference>
<keyword evidence="6" id="KW-1133">Transmembrane helix</keyword>
<evidence type="ECO:0000256" key="5">
    <source>
        <dbReference type="ARBA" id="ARBA00023012"/>
    </source>
</evidence>
<dbReference type="EMBL" id="CP001338">
    <property type="protein sequence ID" value="ACL17501.1"/>
    <property type="molecule type" value="Genomic_DNA"/>
</dbReference>
<dbReference type="AlphaFoldDB" id="B8GE00"/>
<dbReference type="InterPro" id="IPR004358">
    <property type="entry name" value="Sig_transdc_His_kin-like_C"/>
</dbReference>
<dbReference type="PRINTS" id="PR00344">
    <property type="entry name" value="BCTRLSENSOR"/>
</dbReference>
<reference evidence="8 9" key="1">
    <citation type="journal article" date="2015" name="Genome Announc.">
        <title>Complete Genome Sequence of Methanosphaerula palustris E1-9CT, a Hydrogenotrophic Methanogen Isolated from a Minerotrophic Fen Peatland.</title>
        <authorList>
            <person name="Cadillo-Quiroz H."/>
            <person name="Browne P."/>
            <person name="Kyrpides N."/>
            <person name="Woyke T."/>
            <person name="Goodwin L."/>
            <person name="Detter C."/>
            <person name="Yavitt J.B."/>
            <person name="Zinder S.H."/>
        </authorList>
    </citation>
    <scope>NUCLEOTIDE SEQUENCE [LARGE SCALE GENOMIC DNA]</scope>
    <source>
        <strain evidence="9">ATCC BAA-1556 / DSM 19958 / E1-9c</strain>
    </source>
</reference>
<dbReference type="Gene3D" id="3.30.450.20">
    <property type="entry name" value="PAS domain"/>
    <property type="match status" value="1"/>
</dbReference>
<dbReference type="GO" id="GO:0004673">
    <property type="term" value="F:protein histidine kinase activity"/>
    <property type="evidence" value="ECO:0007669"/>
    <property type="project" value="UniProtKB-EC"/>
</dbReference>
<dbReference type="InterPro" id="IPR000014">
    <property type="entry name" value="PAS"/>
</dbReference>
<evidence type="ECO:0000256" key="2">
    <source>
        <dbReference type="ARBA" id="ARBA00012438"/>
    </source>
</evidence>
<dbReference type="InterPro" id="IPR003594">
    <property type="entry name" value="HATPase_dom"/>
</dbReference>
<dbReference type="SMART" id="SM00387">
    <property type="entry name" value="HATPase_c"/>
    <property type="match status" value="1"/>
</dbReference>
<proteinExistence type="predicted"/>
<keyword evidence="3" id="KW-0808">Transferase</keyword>
<dbReference type="CDD" id="cd00075">
    <property type="entry name" value="HATPase"/>
    <property type="match status" value="1"/>
</dbReference>
<dbReference type="GeneID" id="25394205"/>
<dbReference type="NCBIfam" id="TIGR00229">
    <property type="entry name" value="sensory_box"/>
    <property type="match status" value="1"/>
</dbReference>
<keyword evidence="6" id="KW-0472">Membrane</keyword>
<evidence type="ECO:0000313" key="9">
    <source>
        <dbReference type="Proteomes" id="UP000002457"/>
    </source>
</evidence>
<dbReference type="OrthoDB" id="342253at2157"/>
<accession>B8GE00</accession>
<dbReference type="SUPFAM" id="SSF55874">
    <property type="entry name" value="ATPase domain of HSP90 chaperone/DNA topoisomerase II/histidine kinase"/>
    <property type="match status" value="1"/>
</dbReference>
<dbReference type="eggNOG" id="arCOG06918">
    <property type="taxonomic scope" value="Archaea"/>
</dbReference>
<keyword evidence="4 8" id="KW-0418">Kinase</keyword>
<dbReference type="STRING" id="521011.Mpal_2205"/>
<dbReference type="Proteomes" id="UP000002457">
    <property type="component" value="Chromosome"/>
</dbReference>
<keyword evidence="5" id="KW-0902">Two-component regulatory system</keyword>
<keyword evidence="9" id="KW-1185">Reference proteome</keyword>
<dbReference type="InterPro" id="IPR005467">
    <property type="entry name" value="His_kinase_dom"/>
</dbReference>
<dbReference type="InterPro" id="IPR035965">
    <property type="entry name" value="PAS-like_dom_sf"/>
</dbReference>
<dbReference type="Gene3D" id="3.30.565.10">
    <property type="entry name" value="Histidine kinase-like ATPase, C-terminal domain"/>
    <property type="match status" value="1"/>
</dbReference>
<sequence length="466" mass="52147">MEMRTTCSDKQELREYVVLGIAVLTIIFANLILYISGNELVVIITNLFYLFIVLISFFSPQRGIIISTLASFCFLGLMYIVSLQIPVQPVPTLMQFFVFISAGTIVSHLADRILKEEFKYQTILTEVEMGILLIDEAAKRAELNEAGAKLIGYPEKTTLDYSSIAAIWDDLSTCGDLGGRITIEGSIAHHHTRFRRLDGSEGWVILNGHRLPDGALLITFADISRQMEEQDQIRRMHEEEHLLLDIVTHDLNNMNMAALGYAELVSMDQKEESKASDHLVRTIQKGIEIIRNVNTLRRVHEEHQARLRPIFIENIIKQEITRLGEPGVKFEGTHAVVCADDLIAEVFTNLIGNSLKFGGDGVQVTIRAVEEEDRVWVSITDNGPGIPLSQRSTLFYRYSRGLGVKSGRGLGLYITRILIERYGGTISVTDRIEGDPASGTTISFTLKRYLRDSLVPGSDLDGFGVE</sequence>
<dbReference type="HOGENOM" id="CLU_000445_114_58_2"/>
<feature type="transmembrane region" description="Helical" evidence="6">
    <location>
        <begin position="41"/>
        <end position="58"/>
    </location>
</feature>
<comment type="catalytic activity">
    <reaction evidence="1">
        <text>ATP + protein L-histidine = ADP + protein N-phospho-L-histidine.</text>
        <dbReference type="EC" id="2.7.13.3"/>
    </reaction>
</comment>
<dbReference type="EC" id="2.7.13.3" evidence="2"/>
<evidence type="ECO:0000256" key="3">
    <source>
        <dbReference type="ARBA" id="ARBA00022679"/>
    </source>
</evidence>
<dbReference type="eggNOG" id="arCOG06516">
    <property type="taxonomic scope" value="Archaea"/>
</dbReference>
<dbReference type="RefSeq" id="WP_012618820.1">
    <property type="nucleotide sequence ID" value="NC_011832.1"/>
</dbReference>
<dbReference type="PROSITE" id="PS50109">
    <property type="entry name" value="HIS_KIN"/>
    <property type="match status" value="1"/>
</dbReference>
<evidence type="ECO:0000313" key="8">
    <source>
        <dbReference type="EMBL" id="ACL17501.1"/>
    </source>
</evidence>
<dbReference type="Pfam" id="PF02518">
    <property type="entry name" value="HATPase_c"/>
    <property type="match status" value="1"/>
</dbReference>
<feature type="transmembrane region" description="Helical" evidence="6">
    <location>
        <begin position="16"/>
        <end position="35"/>
    </location>
</feature>
<evidence type="ECO:0000256" key="1">
    <source>
        <dbReference type="ARBA" id="ARBA00000085"/>
    </source>
</evidence>
<evidence type="ECO:0000256" key="6">
    <source>
        <dbReference type="SAM" id="Phobius"/>
    </source>
</evidence>
<dbReference type="InterPro" id="IPR036890">
    <property type="entry name" value="HATPase_C_sf"/>
</dbReference>
<evidence type="ECO:0000256" key="4">
    <source>
        <dbReference type="ARBA" id="ARBA00022777"/>
    </source>
</evidence>
<dbReference type="KEGG" id="mpl:Mpal_2205"/>
<dbReference type="PANTHER" id="PTHR43711:SF1">
    <property type="entry name" value="HISTIDINE KINASE 1"/>
    <property type="match status" value="1"/>
</dbReference>
<organism evidence="8 9">
    <name type="scientific">Methanosphaerula palustris (strain ATCC BAA-1556 / DSM 19958 / E1-9c)</name>
    <dbReference type="NCBI Taxonomy" id="521011"/>
    <lineage>
        <taxon>Archaea</taxon>
        <taxon>Methanobacteriati</taxon>
        <taxon>Methanobacteriota</taxon>
        <taxon>Stenosarchaea group</taxon>
        <taxon>Methanomicrobia</taxon>
        <taxon>Methanomicrobiales</taxon>
        <taxon>Methanoregulaceae</taxon>
        <taxon>Methanosphaerula</taxon>
    </lineage>
</organism>
<dbReference type="InterPro" id="IPR050736">
    <property type="entry name" value="Sensor_HK_Regulatory"/>
</dbReference>
<feature type="transmembrane region" description="Helical" evidence="6">
    <location>
        <begin position="65"/>
        <end position="87"/>
    </location>
</feature>
<dbReference type="SUPFAM" id="SSF55785">
    <property type="entry name" value="PYP-like sensor domain (PAS domain)"/>
    <property type="match status" value="1"/>
</dbReference>
<keyword evidence="6" id="KW-0812">Transmembrane</keyword>